<proteinExistence type="predicted"/>
<feature type="compositionally biased region" description="Basic residues" evidence="1">
    <location>
        <begin position="313"/>
        <end position="325"/>
    </location>
</feature>
<gene>
    <name evidence="2" type="ORF">BATDEDRAFT_26631</name>
</gene>
<dbReference type="InParanoid" id="F4P7U0"/>
<feature type="region of interest" description="Disordered" evidence="1">
    <location>
        <begin position="286"/>
        <end position="325"/>
    </location>
</feature>
<organism evidence="2 3">
    <name type="scientific">Batrachochytrium dendrobatidis (strain JAM81 / FGSC 10211)</name>
    <name type="common">Frog chytrid fungus</name>
    <dbReference type="NCBI Taxonomy" id="684364"/>
    <lineage>
        <taxon>Eukaryota</taxon>
        <taxon>Fungi</taxon>
        <taxon>Fungi incertae sedis</taxon>
        <taxon>Chytridiomycota</taxon>
        <taxon>Chytridiomycota incertae sedis</taxon>
        <taxon>Chytridiomycetes</taxon>
        <taxon>Rhizophydiales</taxon>
        <taxon>Rhizophydiales incertae sedis</taxon>
        <taxon>Batrachochytrium</taxon>
    </lineage>
</organism>
<evidence type="ECO:0000256" key="1">
    <source>
        <dbReference type="SAM" id="MobiDB-lite"/>
    </source>
</evidence>
<dbReference type="AlphaFoldDB" id="F4P7U0"/>
<reference evidence="2 3" key="1">
    <citation type="submission" date="2009-12" db="EMBL/GenBank/DDBJ databases">
        <title>The draft genome of Batrachochytrium dendrobatidis.</title>
        <authorList>
            <consortium name="US DOE Joint Genome Institute (JGI-PGF)"/>
            <person name="Kuo A."/>
            <person name="Salamov A."/>
            <person name="Schmutz J."/>
            <person name="Lucas S."/>
            <person name="Pitluck S."/>
            <person name="Rosenblum E."/>
            <person name="Stajich J."/>
            <person name="Eisen M."/>
            <person name="Grigoriev I.V."/>
        </authorList>
    </citation>
    <scope>NUCLEOTIDE SEQUENCE [LARGE SCALE GENOMIC DNA]</scope>
    <source>
        <strain evidence="3">JAM81 / FGSC 10211</strain>
    </source>
</reference>
<dbReference type="GeneID" id="18239083"/>
<dbReference type="PANTHER" id="PTHR28096">
    <property type="entry name" value="PROTEIN FAF1"/>
    <property type="match status" value="1"/>
</dbReference>
<feature type="region of interest" description="Disordered" evidence="1">
    <location>
        <begin position="131"/>
        <end position="155"/>
    </location>
</feature>
<evidence type="ECO:0000313" key="3">
    <source>
        <dbReference type="Proteomes" id="UP000007241"/>
    </source>
</evidence>
<dbReference type="Pfam" id="PF15375">
    <property type="entry name" value="FSAF1"/>
    <property type="match status" value="1"/>
</dbReference>
<evidence type="ECO:0000313" key="2">
    <source>
        <dbReference type="EMBL" id="EGF78722.1"/>
    </source>
</evidence>
<dbReference type="GO" id="GO:0005730">
    <property type="term" value="C:nucleolus"/>
    <property type="evidence" value="ECO:0000318"/>
    <property type="project" value="GO_Central"/>
</dbReference>
<keyword evidence="3" id="KW-1185">Reference proteome</keyword>
<dbReference type="OMA" id="IQMEVTD"/>
<sequence>MDIQFGHLFEDSPIAKDFINDVDETRNIQMSTEQENMELSDYKSLLGSKLVVEDLRSDEEFEDDCDFPSDDESMTSTNVDSDESINHKPTSTADDVAVVVFDDSNSGRSSFSKNKSEWRAFMSSKIHKVAGRSLSGAKPSSKQLTQEKEDEENDRKLYDLLKTSKLVEQYTSSELTGKDRVNYQRAKMVELGGKAPKPPKVPLPIRISMAKKSEERARQKIQEAKDSGMYHHTLKTQITGGNTTKNSKKSRFGKRADAGIVGSIGRIKDGVMHVAKKHIRAVEGTSSHMGGANKKRKFNGDSSIMGLASRGNGGKKKTKMVKLGI</sequence>
<name>F4P7U0_BATDJ</name>
<dbReference type="OrthoDB" id="5556956at2759"/>
<dbReference type="PANTHER" id="PTHR28096:SF1">
    <property type="entry name" value="PROTEIN FAF1"/>
    <property type="match status" value="1"/>
</dbReference>
<dbReference type="Proteomes" id="UP000007241">
    <property type="component" value="Unassembled WGS sequence"/>
</dbReference>
<accession>F4P7U0</accession>
<dbReference type="InterPro" id="IPR027973">
    <property type="entry name" value="FSAF1-like"/>
</dbReference>
<feature type="compositionally biased region" description="Acidic residues" evidence="1">
    <location>
        <begin position="61"/>
        <end position="73"/>
    </location>
</feature>
<dbReference type="InterPro" id="IPR053030">
    <property type="entry name" value="Ribosomal_biogenesis_FAF1-like"/>
</dbReference>
<feature type="region of interest" description="Disordered" evidence="1">
    <location>
        <begin position="61"/>
        <end position="89"/>
    </location>
</feature>
<dbReference type="HOGENOM" id="CLU_855253_0_0_1"/>
<dbReference type="STRING" id="684364.F4P7U0"/>
<dbReference type="RefSeq" id="XP_006680718.1">
    <property type="nucleotide sequence ID" value="XM_006680655.1"/>
</dbReference>
<dbReference type="GO" id="GO:0000462">
    <property type="term" value="P:maturation of SSU-rRNA from tricistronic rRNA transcript (SSU-rRNA, 5.8S rRNA, LSU-rRNA)"/>
    <property type="evidence" value="ECO:0000318"/>
    <property type="project" value="GO_Central"/>
</dbReference>
<protein>
    <submittedName>
        <fullName evidence="2">Uncharacterized protein</fullName>
    </submittedName>
</protein>
<dbReference type="EMBL" id="GL882888">
    <property type="protein sequence ID" value="EGF78722.1"/>
    <property type="molecule type" value="Genomic_DNA"/>
</dbReference>